<gene>
    <name evidence="1" type="ORF">NBZ79_08410</name>
</gene>
<sequence>MLNIDCPWCGKRHETEFHYGGEAHIARPENPEALSDEDWADFLFMRKNTKGLFQERWCHSNGCRRWFNVLRNTISHEIVAIYKMGETPPEISSKAGKSL</sequence>
<dbReference type="EMBL" id="CP098747">
    <property type="protein sequence ID" value="USG62999.1"/>
    <property type="molecule type" value="Genomic_DNA"/>
</dbReference>
<dbReference type="NCBIfam" id="TIGR01374">
    <property type="entry name" value="soxD"/>
    <property type="match status" value="1"/>
</dbReference>
<reference evidence="1" key="1">
    <citation type="submission" date="2022-06" db="EMBL/GenBank/DDBJ databases">
        <title>Sneathiella actinostolidae sp. nov., isolated from a sea anemonein the Western Pacific Ocean.</title>
        <authorList>
            <person name="Wei M.J."/>
        </authorList>
    </citation>
    <scope>NUCLEOTIDE SEQUENCE</scope>
    <source>
        <strain evidence="1">PHK-P5</strain>
    </source>
</reference>
<dbReference type="InterPro" id="IPR038561">
    <property type="entry name" value="SoxD_sf"/>
</dbReference>
<dbReference type="RefSeq" id="WP_251937391.1">
    <property type="nucleotide sequence ID" value="NZ_CP098747.1"/>
</dbReference>
<dbReference type="InterPro" id="IPR006279">
    <property type="entry name" value="SoxD"/>
</dbReference>
<protein>
    <submittedName>
        <fullName evidence="1">Sarcosine oxidase subunit delta</fullName>
    </submittedName>
</protein>
<proteinExistence type="predicted"/>
<evidence type="ECO:0000313" key="1">
    <source>
        <dbReference type="EMBL" id="USG62999.1"/>
    </source>
</evidence>
<organism evidence="1 2">
    <name type="scientific">Sneathiella marina</name>
    <dbReference type="NCBI Taxonomy" id="2950108"/>
    <lineage>
        <taxon>Bacteria</taxon>
        <taxon>Pseudomonadati</taxon>
        <taxon>Pseudomonadota</taxon>
        <taxon>Alphaproteobacteria</taxon>
        <taxon>Sneathiellales</taxon>
        <taxon>Sneathiellaceae</taxon>
        <taxon>Sneathiella</taxon>
    </lineage>
</organism>
<name>A0ABY4W885_9PROT</name>
<accession>A0ABY4W885</accession>
<dbReference type="Proteomes" id="UP001056291">
    <property type="component" value="Chromosome"/>
</dbReference>
<dbReference type="Pfam" id="PF04267">
    <property type="entry name" value="SoxD"/>
    <property type="match status" value="1"/>
</dbReference>
<dbReference type="Gene3D" id="3.30.2270.10">
    <property type="entry name" value="Folate-binding superfamily"/>
    <property type="match status" value="1"/>
</dbReference>
<evidence type="ECO:0000313" key="2">
    <source>
        <dbReference type="Proteomes" id="UP001056291"/>
    </source>
</evidence>
<keyword evidence="2" id="KW-1185">Reference proteome</keyword>